<dbReference type="EMBL" id="QSCR01000001">
    <property type="protein sequence ID" value="RGY21405.1"/>
    <property type="molecule type" value="Genomic_DNA"/>
</dbReference>
<evidence type="ECO:0000313" key="4">
    <source>
        <dbReference type="EMBL" id="RGV33743.1"/>
    </source>
</evidence>
<dbReference type="Proteomes" id="UP000286038">
    <property type="component" value="Unassembled WGS sequence"/>
</dbReference>
<evidence type="ECO:0000313" key="3">
    <source>
        <dbReference type="EMBL" id="QRO50070.1"/>
    </source>
</evidence>
<evidence type="ECO:0000313" key="8">
    <source>
        <dbReference type="Proteomes" id="UP000286038"/>
    </source>
</evidence>
<dbReference type="EMBL" id="CP069450">
    <property type="protein sequence ID" value="QRO50070.1"/>
    <property type="molecule type" value="Genomic_DNA"/>
</dbReference>
<dbReference type="Proteomes" id="UP000654720">
    <property type="component" value="Chromosome"/>
</dbReference>
<dbReference type="RefSeq" id="WP_027200440.1">
    <property type="nucleotide sequence ID" value="NZ_CABJDM010000008.1"/>
</dbReference>
<dbReference type="PANTHER" id="PTHR30273">
    <property type="entry name" value="PERIPLASMIC SIGNAL SENSOR AND SIGMA FACTOR ACTIVATOR FECR-RELATED"/>
    <property type="match status" value="1"/>
</dbReference>
<evidence type="ECO:0000313" key="5">
    <source>
        <dbReference type="EMBL" id="RGY21405.1"/>
    </source>
</evidence>
<dbReference type="AlphaFoldDB" id="A0A412X0Q2"/>
<dbReference type="InterPro" id="IPR032508">
    <property type="entry name" value="FecR_C"/>
</dbReference>
<reference evidence="7 8" key="1">
    <citation type="submission" date="2018-08" db="EMBL/GenBank/DDBJ databases">
        <title>A genome reference for cultivated species of the human gut microbiota.</title>
        <authorList>
            <person name="Zou Y."/>
            <person name="Xue W."/>
            <person name="Luo G."/>
        </authorList>
    </citation>
    <scope>NUCLEOTIDE SEQUENCE [LARGE SCALE GENOMIC DNA]</scope>
    <source>
        <strain evidence="4 7">AF14-49</strain>
        <strain evidence="6 8">AF34-33</strain>
        <strain evidence="5 9">OF02-7</strain>
    </source>
</reference>
<evidence type="ECO:0000313" key="9">
    <source>
        <dbReference type="Proteomes" id="UP000286063"/>
    </source>
</evidence>
<dbReference type="Gene3D" id="2.60.120.1440">
    <property type="match status" value="1"/>
</dbReference>
<dbReference type="EMBL" id="QRZA01000011">
    <property type="protein sequence ID" value="RGV33743.1"/>
    <property type="molecule type" value="Genomic_DNA"/>
</dbReference>
<evidence type="ECO:0000313" key="6">
    <source>
        <dbReference type="EMBL" id="RHM43601.1"/>
    </source>
</evidence>
<dbReference type="PANTHER" id="PTHR30273:SF2">
    <property type="entry name" value="PROTEIN FECR"/>
    <property type="match status" value="1"/>
</dbReference>
<dbReference type="GO" id="GO:0016989">
    <property type="term" value="F:sigma factor antagonist activity"/>
    <property type="evidence" value="ECO:0007669"/>
    <property type="project" value="TreeGrafter"/>
</dbReference>
<protein>
    <submittedName>
        <fullName evidence="4">DUF4974 domain-containing protein</fullName>
    </submittedName>
    <submittedName>
        <fullName evidence="3">FecR domain-containing protein</fullName>
    </submittedName>
</protein>
<name>A0A412X0Q2_9BACT</name>
<keyword evidence="10" id="KW-1185">Reference proteome</keyword>
<dbReference type="EMBL" id="QRPV01000008">
    <property type="protein sequence ID" value="RHM43601.1"/>
    <property type="molecule type" value="Genomic_DNA"/>
</dbReference>
<proteinExistence type="predicted"/>
<dbReference type="GeneID" id="93097164"/>
<dbReference type="InterPro" id="IPR006860">
    <property type="entry name" value="FecR"/>
</dbReference>
<reference evidence="3 10" key="2">
    <citation type="submission" date="2021-02" db="EMBL/GenBank/DDBJ databases">
        <title>FDA dAtabase for Regulatory Grade micrObial Sequences (FDA-ARGOS): Supporting development and validation of Infectious Disease Dx tests.</title>
        <authorList>
            <person name="Carlson P."/>
            <person name="Fischbach M."/>
            <person name="Hastie J."/>
            <person name="Bilen M."/>
            <person name="Cheng A."/>
            <person name="Tallon L."/>
            <person name="Sadzewicz L."/>
            <person name="Zhao X."/>
            <person name="Boylan J."/>
            <person name="Ott S."/>
            <person name="Bowen H."/>
            <person name="Vavikolanu K."/>
            <person name="Mehta A."/>
            <person name="Aluvathingal J."/>
            <person name="Nadendla S."/>
            <person name="Yan Y."/>
            <person name="Sichtig H."/>
        </authorList>
    </citation>
    <scope>NUCLEOTIDE SEQUENCE [LARGE SCALE GENOMIC DNA]</scope>
    <source>
        <strain evidence="3 10">FDAARGOS_1229</strain>
    </source>
</reference>
<evidence type="ECO:0000259" key="1">
    <source>
        <dbReference type="Pfam" id="PF04773"/>
    </source>
</evidence>
<dbReference type="Pfam" id="PF04773">
    <property type="entry name" value="FecR"/>
    <property type="match status" value="1"/>
</dbReference>
<evidence type="ECO:0000313" key="10">
    <source>
        <dbReference type="Proteomes" id="UP000654720"/>
    </source>
</evidence>
<dbReference type="Proteomes" id="UP000286063">
    <property type="component" value="Unassembled WGS sequence"/>
</dbReference>
<dbReference type="InterPro" id="IPR012373">
    <property type="entry name" value="Ferrdict_sens_TM"/>
</dbReference>
<dbReference type="Pfam" id="PF16344">
    <property type="entry name" value="FecR_C"/>
    <property type="match status" value="1"/>
</dbReference>
<gene>
    <name evidence="4" type="ORF">DWW18_10085</name>
    <name evidence="6" type="ORF">DWZ68_08655</name>
    <name evidence="5" type="ORF">DXA50_00695</name>
    <name evidence="3" type="ORF">I6J59_00010</name>
</gene>
<dbReference type="OrthoDB" id="704021at2"/>
<accession>A0A412X0Q2</accession>
<dbReference type="Proteomes" id="UP000283589">
    <property type="component" value="Unassembled WGS sequence"/>
</dbReference>
<feature type="domain" description="FecR protein" evidence="1">
    <location>
        <begin position="184"/>
        <end position="278"/>
    </location>
</feature>
<evidence type="ECO:0000259" key="2">
    <source>
        <dbReference type="Pfam" id="PF16344"/>
    </source>
</evidence>
<dbReference type="STRING" id="1121130.GCA_000519105_01605"/>
<organism evidence="4 7">
    <name type="scientific">Butyricimonas virosa</name>
    <dbReference type="NCBI Taxonomy" id="544645"/>
    <lineage>
        <taxon>Bacteria</taxon>
        <taxon>Pseudomonadati</taxon>
        <taxon>Bacteroidota</taxon>
        <taxon>Bacteroidia</taxon>
        <taxon>Bacteroidales</taxon>
        <taxon>Odoribacteraceae</taxon>
        <taxon>Butyricimonas</taxon>
    </lineage>
</organism>
<feature type="domain" description="Protein FecR C-terminal" evidence="2">
    <location>
        <begin position="322"/>
        <end position="390"/>
    </location>
</feature>
<sequence>MNDKEMLFKISLLISKSLSGDITKEEQTELDSWREKSEYNKKLFERICSEMVMREKLAQYKSANVQTAFDTFVKRREKLHSGQRWIGKLSRYAAIFIVPVLAVVFYYSQRENVEITEQPQSKSGVFTIQRNLPVLTLSNGKEMVLYNQELLLEEENGVRISVNEEGRMQYDRADSVGTEMVYNTLTTPSQCDFTFTLADGTKVWMNAKSSLRYPVAFQGRERVVYAEGEIYLEVARDEKHPFFVMLNGMKVEVLGTSFNVNSYADENYTEVTLVEGHVAAYVDDKNYDLLPSRQLRWDKENESVDVRTVNVNDYIAWKKGQYVFKGRSLEEVAKVLERWYDVEIVFESEKSKEAVYTGVINKEENFDAFVLRLRETSSLSCRMESNRLYVK</sequence>
<evidence type="ECO:0000313" key="7">
    <source>
        <dbReference type="Proteomes" id="UP000283589"/>
    </source>
</evidence>
<dbReference type="Gene3D" id="3.55.50.30">
    <property type="match status" value="1"/>
</dbReference>